<keyword evidence="3" id="KW-1185">Reference proteome</keyword>
<feature type="transmembrane region" description="Helical" evidence="1">
    <location>
        <begin position="84"/>
        <end position="102"/>
    </location>
</feature>
<evidence type="ECO:0000313" key="2">
    <source>
        <dbReference type="EMBL" id="MCP1102433.1"/>
    </source>
</evidence>
<reference evidence="2 3" key="1">
    <citation type="journal article" date="2022" name="Genome Biol. Evol.">
        <title>Host diet, physiology and behaviors set the stage for Lachnospiraceae cladogenesis.</title>
        <authorList>
            <person name="Vera-Ponce De Leon A."/>
            <person name="Schneider M."/>
            <person name="Jahnes B.C."/>
            <person name="Sadowski V."/>
            <person name="Camuy-Velez L.A."/>
            <person name="Duan J."/>
            <person name="Sabree Z.L."/>
        </authorList>
    </citation>
    <scope>NUCLEOTIDE SEQUENCE [LARGE SCALE GENOMIC DNA]</scope>
    <source>
        <strain evidence="2 3">PAL113</strain>
    </source>
</reference>
<dbReference type="EMBL" id="JAMZFW010000010">
    <property type="protein sequence ID" value="MCP1102433.1"/>
    <property type="molecule type" value="Genomic_DNA"/>
</dbReference>
<feature type="transmembrane region" description="Helical" evidence="1">
    <location>
        <begin position="54"/>
        <end position="77"/>
    </location>
</feature>
<protein>
    <submittedName>
        <fullName evidence="2">Uncharacterized protein</fullName>
    </submittedName>
</protein>
<keyword evidence="1" id="KW-1133">Transmembrane helix</keyword>
<comment type="caution">
    <text evidence="2">The sequence shown here is derived from an EMBL/GenBank/DDBJ whole genome shotgun (WGS) entry which is preliminary data.</text>
</comment>
<feature type="transmembrane region" description="Helical" evidence="1">
    <location>
        <begin position="114"/>
        <end position="136"/>
    </location>
</feature>
<accession>A0ABT1E9C5</accession>
<evidence type="ECO:0000256" key="1">
    <source>
        <dbReference type="SAM" id="Phobius"/>
    </source>
</evidence>
<proteinExistence type="predicted"/>
<dbReference type="Proteomes" id="UP001523566">
    <property type="component" value="Unassembled WGS sequence"/>
</dbReference>
<dbReference type="RefSeq" id="WP_262066218.1">
    <property type="nucleotide sequence ID" value="NZ_JAMXOD010000010.1"/>
</dbReference>
<sequence length="141" mass="15188">MFKPNKLLKVISVLIILSAVFDTVNLIIGKISLDSIKNIEGIEQKMIDALEAGYTPLAVSMSIVAIVVALTAGILGIAGRAYRVAWICMIVYIGGAMVNFFQNQAAMAEIQVSLASILLSAVISLILPILYLWGLYQSKDS</sequence>
<organism evidence="2 3">
    <name type="scientific">Aequitasia blattaphilus</name>
    <dbReference type="NCBI Taxonomy" id="2949332"/>
    <lineage>
        <taxon>Bacteria</taxon>
        <taxon>Bacillati</taxon>
        <taxon>Bacillota</taxon>
        <taxon>Clostridia</taxon>
        <taxon>Lachnospirales</taxon>
        <taxon>Lachnospiraceae</taxon>
        <taxon>Aequitasia</taxon>
    </lineage>
</organism>
<keyword evidence="1" id="KW-0812">Transmembrane</keyword>
<feature type="transmembrane region" description="Helical" evidence="1">
    <location>
        <begin position="7"/>
        <end position="28"/>
    </location>
</feature>
<keyword evidence="1" id="KW-0472">Membrane</keyword>
<evidence type="ECO:0000313" key="3">
    <source>
        <dbReference type="Proteomes" id="UP001523566"/>
    </source>
</evidence>
<gene>
    <name evidence="2" type="ORF">NK125_08415</name>
</gene>
<name>A0ABT1E9C5_9FIRM</name>